<dbReference type="EMBL" id="ANCE01000020">
    <property type="protein sequence ID" value="EMK26024.1"/>
    <property type="molecule type" value="Genomic_DNA"/>
</dbReference>
<reference evidence="1 2" key="1">
    <citation type="submission" date="2013-01" db="EMBL/GenBank/DDBJ databases">
        <authorList>
            <person name="Harkins D.M."/>
            <person name="Durkin A.S."/>
            <person name="Brinkac L.M."/>
            <person name="Haft D.H."/>
            <person name="Selengut J.D."/>
            <person name="Sanka R."/>
            <person name="DePew J."/>
            <person name="Purushe J."/>
            <person name="Galloway R.L."/>
            <person name="Vinetz J.M."/>
            <person name="Sutton G.G."/>
            <person name="Nierman W.C."/>
            <person name="Fouts D.E."/>
        </authorList>
    </citation>
    <scope>NUCLEOTIDE SEQUENCE [LARGE SCALE GENOMIC DNA]</scope>
    <source>
        <strain evidence="1 2">Nikolaevo</strain>
    </source>
</reference>
<name>M6FIX2_9LEPT</name>
<evidence type="ECO:0000313" key="2">
    <source>
        <dbReference type="Proteomes" id="UP000011980"/>
    </source>
</evidence>
<gene>
    <name evidence="1" type="ORF">LEP1GSC008_0712</name>
</gene>
<organism evidence="1 2">
    <name type="scientific">Leptospira kirschneri serovar Bulgarica str. Nikolaevo</name>
    <dbReference type="NCBI Taxonomy" id="1240687"/>
    <lineage>
        <taxon>Bacteria</taxon>
        <taxon>Pseudomonadati</taxon>
        <taxon>Spirochaetota</taxon>
        <taxon>Spirochaetia</taxon>
        <taxon>Leptospirales</taxon>
        <taxon>Leptospiraceae</taxon>
        <taxon>Leptospira</taxon>
    </lineage>
</organism>
<dbReference type="Proteomes" id="UP000011980">
    <property type="component" value="Unassembled WGS sequence"/>
</dbReference>
<accession>M6FIX2</accession>
<sequence>MDTRKFYLSRSFNANGVIENLERKQNLQRILLNEYKFF</sequence>
<proteinExistence type="predicted"/>
<evidence type="ECO:0000313" key="1">
    <source>
        <dbReference type="EMBL" id="EMK26024.1"/>
    </source>
</evidence>
<dbReference type="AlphaFoldDB" id="M6FIX2"/>
<protein>
    <submittedName>
        <fullName evidence="1">Uncharacterized protein</fullName>
    </submittedName>
</protein>
<dbReference type="PATRIC" id="fig|1240687.3.peg.303"/>
<comment type="caution">
    <text evidence="1">The sequence shown here is derived from an EMBL/GenBank/DDBJ whole genome shotgun (WGS) entry which is preliminary data.</text>
</comment>